<name>A0A0F9P3C3_9ZZZZ</name>
<accession>A0A0F9P3C3</accession>
<evidence type="ECO:0000313" key="1">
    <source>
        <dbReference type="EMBL" id="KKM95590.1"/>
    </source>
</evidence>
<protein>
    <recommendedName>
        <fullName evidence="2">Peptidoglycan binding-like domain-containing protein</fullName>
    </recommendedName>
</protein>
<sequence>MITPAMRRIREAILDEFADEFADGRLVSGGIYNRRRMRRFWLWSQHAWGNAWDVKVAVSERHRGGAGDRLREWLRRERLAWRLPVERVLWRIISHYDHLHIVGAPRMKGTPPLAGTEEDIDMEALKALVEGIQQSLVDAGYRLPNYGVDGVWGDETAAAFALMATDAGSVMGPRGGHYHTIANQTSRAHKT</sequence>
<dbReference type="AlphaFoldDB" id="A0A0F9P3C3"/>
<dbReference type="EMBL" id="LAZR01005989">
    <property type="protein sequence ID" value="KKM95590.1"/>
    <property type="molecule type" value="Genomic_DNA"/>
</dbReference>
<proteinExistence type="predicted"/>
<comment type="caution">
    <text evidence="1">The sequence shown here is derived from an EMBL/GenBank/DDBJ whole genome shotgun (WGS) entry which is preliminary data.</text>
</comment>
<evidence type="ECO:0008006" key="2">
    <source>
        <dbReference type="Google" id="ProtNLM"/>
    </source>
</evidence>
<organism evidence="1">
    <name type="scientific">marine sediment metagenome</name>
    <dbReference type="NCBI Taxonomy" id="412755"/>
    <lineage>
        <taxon>unclassified sequences</taxon>
        <taxon>metagenomes</taxon>
        <taxon>ecological metagenomes</taxon>
    </lineage>
</organism>
<gene>
    <name evidence="1" type="ORF">LCGC14_1186730</name>
</gene>
<reference evidence="1" key="1">
    <citation type="journal article" date="2015" name="Nature">
        <title>Complex archaea that bridge the gap between prokaryotes and eukaryotes.</title>
        <authorList>
            <person name="Spang A."/>
            <person name="Saw J.H."/>
            <person name="Jorgensen S.L."/>
            <person name="Zaremba-Niedzwiedzka K."/>
            <person name="Martijn J."/>
            <person name="Lind A.E."/>
            <person name="van Eijk R."/>
            <person name="Schleper C."/>
            <person name="Guy L."/>
            <person name="Ettema T.J."/>
        </authorList>
    </citation>
    <scope>NUCLEOTIDE SEQUENCE</scope>
</reference>